<dbReference type="InterPro" id="IPR016181">
    <property type="entry name" value="Acyl_CoA_acyltransferase"/>
</dbReference>
<gene>
    <name evidence="2" type="ORF">BDV25DRAFT_136236</name>
</gene>
<feature type="domain" description="N-acetyltransferase" evidence="1">
    <location>
        <begin position="57"/>
        <end position="208"/>
    </location>
</feature>
<keyword evidence="3" id="KW-1185">Reference proteome</keyword>
<keyword evidence="2" id="KW-0012">Acyltransferase</keyword>
<evidence type="ECO:0000259" key="1">
    <source>
        <dbReference type="PROSITE" id="PS51186"/>
    </source>
</evidence>
<dbReference type="SUPFAM" id="SSF55729">
    <property type="entry name" value="Acyl-CoA N-acyltransferases (Nat)"/>
    <property type="match status" value="1"/>
</dbReference>
<dbReference type="InterPro" id="IPR000182">
    <property type="entry name" value="GNAT_dom"/>
</dbReference>
<dbReference type="Proteomes" id="UP000325780">
    <property type="component" value="Unassembled WGS sequence"/>
</dbReference>
<evidence type="ECO:0000313" key="3">
    <source>
        <dbReference type="Proteomes" id="UP000325780"/>
    </source>
</evidence>
<sequence length="209" mass="23885">MPALNCTHCAQCTLAIAEVTRDDVPKLSQVWYRAFGTPPNLVLFPDTPCVRTWWNETNLNDLCHRPYQRFLKVVSSTDPSSVLGYAKWDLEPDRCGERFPPWHAESDGEHCSEFFDGIEQQRKNIMAGRKHYYLDMLAVNPDYGRRGAGSKLVEWGCDLADQDGVPIYLASSDAGIRLYQKFGFEILKDRKDTPNGVHPMVREPKNFND</sequence>
<keyword evidence="2" id="KW-0808">Transferase</keyword>
<dbReference type="PANTHER" id="PTHR42791">
    <property type="entry name" value="GNAT FAMILY ACETYLTRANSFERASE"/>
    <property type="match status" value="1"/>
</dbReference>
<dbReference type="Pfam" id="PF00583">
    <property type="entry name" value="Acetyltransf_1"/>
    <property type="match status" value="1"/>
</dbReference>
<evidence type="ECO:0000313" key="2">
    <source>
        <dbReference type="EMBL" id="KAE8154090.1"/>
    </source>
</evidence>
<dbReference type="GO" id="GO:0016747">
    <property type="term" value="F:acyltransferase activity, transferring groups other than amino-acyl groups"/>
    <property type="evidence" value="ECO:0007669"/>
    <property type="project" value="InterPro"/>
</dbReference>
<organism evidence="2 3">
    <name type="scientific">Aspergillus avenaceus</name>
    <dbReference type="NCBI Taxonomy" id="36643"/>
    <lineage>
        <taxon>Eukaryota</taxon>
        <taxon>Fungi</taxon>
        <taxon>Dikarya</taxon>
        <taxon>Ascomycota</taxon>
        <taxon>Pezizomycotina</taxon>
        <taxon>Eurotiomycetes</taxon>
        <taxon>Eurotiomycetidae</taxon>
        <taxon>Eurotiales</taxon>
        <taxon>Aspergillaceae</taxon>
        <taxon>Aspergillus</taxon>
        <taxon>Aspergillus subgen. Circumdati</taxon>
    </lineage>
</organism>
<dbReference type="EMBL" id="ML742032">
    <property type="protein sequence ID" value="KAE8154090.1"/>
    <property type="molecule type" value="Genomic_DNA"/>
</dbReference>
<proteinExistence type="predicted"/>
<dbReference type="PROSITE" id="PS51186">
    <property type="entry name" value="GNAT"/>
    <property type="match status" value="1"/>
</dbReference>
<protein>
    <submittedName>
        <fullName evidence="2">Acyl-CoA N-acyltransferase</fullName>
    </submittedName>
</protein>
<reference evidence="2 3" key="1">
    <citation type="submission" date="2019-04" db="EMBL/GenBank/DDBJ databases">
        <title>Friends and foes A comparative genomics study of 23 Aspergillus species from section Flavi.</title>
        <authorList>
            <consortium name="DOE Joint Genome Institute"/>
            <person name="Kjaerbolling I."/>
            <person name="Vesth T."/>
            <person name="Frisvad J.C."/>
            <person name="Nybo J.L."/>
            <person name="Theobald S."/>
            <person name="Kildgaard S."/>
            <person name="Isbrandt T."/>
            <person name="Kuo A."/>
            <person name="Sato A."/>
            <person name="Lyhne E.K."/>
            <person name="Kogle M.E."/>
            <person name="Wiebenga A."/>
            <person name="Kun R.S."/>
            <person name="Lubbers R.J."/>
            <person name="Makela M.R."/>
            <person name="Barry K."/>
            <person name="Chovatia M."/>
            <person name="Clum A."/>
            <person name="Daum C."/>
            <person name="Haridas S."/>
            <person name="He G."/>
            <person name="LaButti K."/>
            <person name="Lipzen A."/>
            <person name="Mondo S."/>
            <person name="Riley R."/>
            <person name="Salamov A."/>
            <person name="Simmons B.A."/>
            <person name="Magnuson J.K."/>
            <person name="Henrissat B."/>
            <person name="Mortensen U.H."/>
            <person name="Larsen T.O."/>
            <person name="Devries R.P."/>
            <person name="Grigoriev I.V."/>
            <person name="Machida M."/>
            <person name="Baker S.E."/>
            <person name="Andersen M.R."/>
        </authorList>
    </citation>
    <scope>NUCLEOTIDE SEQUENCE [LARGE SCALE GENOMIC DNA]</scope>
    <source>
        <strain evidence="2 3">IBT 18842</strain>
    </source>
</reference>
<dbReference type="Gene3D" id="3.40.630.30">
    <property type="match status" value="1"/>
</dbReference>
<name>A0A5N6U6B1_ASPAV</name>
<dbReference type="AlphaFoldDB" id="A0A5N6U6B1"/>
<dbReference type="InterPro" id="IPR052523">
    <property type="entry name" value="Trichothecene_AcTrans"/>
</dbReference>
<accession>A0A5N6U6B1</accession>
<dbReference type="PANTHER" id="PTHR42791:SF17">
    <property type="entry name" value="ACETYLTRANSFERASE, GNAT FAMILY FAMILY (AFU_ORTHOLOGUE AFUA_8G05690)"/>
    <property type="match status" value="1"/>
</dbReference>
<dbReference type="OrthoDB" id="2115692at2759"/>
<dbReference type="CDD" id="cd04301">
    <property type="entry name" value="NAT_SF"/>
    <property type="match status" value="1"/>
</dbReference>